<dbReference type="EMBL" id="BNAU01000004">
    <property type="protein sequence ID" value="GHF00840.1"/>
    <property type="molecule type" value="Genomic_DNA"/>
</dbReference>
<keyword evidence="3" id="KW-1185">Reference proteome</keyword>
<gene>
    <name evidence="2" type="ORF">GCM10017786_37140</name>
</gene>
<dbReference type="PROSITE" id="PS51257">
    <property type="entry name" value="PROKAR_LIPOPROTEIN"/>
    <property type="match status" value="1"/>
</dbReference>
<accession>A0ABQ3J4A1</accession>
<dbReference type="Proteomes" id="UP000605897">
    <property type="component" value="Unassembled WGS sequence"/>
</dbReference>
<reference evidence="3" key="1">
    <citation type="journal article" date="2019" name="Int. J. Syst. Evol. Microbiol.">
        <title>The Global Catalogue of Microorganisms (GCM) 10K type strain sequencing project: providing services to taxonomists for standard genome sequencing and annotation.</title>
        <authorList>
            <consortium name="The Broad Institute Genomics Platform"/>
            <consortium name="The Broad Institute Genome Sequencing Center for Infectious Disease"/>
            <person name="Wu L."/>
            <person name="Ma J."/>
        </authorList>
    </citation>
    <scope>NUCLEOTIDE SEQUENCE [LARGE SCALE GENOMIC DNA]</scope>
    <source>
        <strain evidence="3">CGMCC 4.7677</strain>
    </source>
</reference>
<evidence type="ECO:0000256" key="1">
    <source>
        <dbReference type="SAM" id="SignalP"/>
    </source>
</evidence>
<evidence type="ECO:0000313" key="3">
    <source>
        <dbReference type="Proteomes" id="UP000605897"/>
    </source>
</evidence>
<organism evidence="2 3">
    <name type="scientific">Amycolatopsis deserti</name>
    <dbReference type="NCBI Taxonomy" id="185696"/>
    <lineage>
        <taxon>Bacteria</taxon>
        <taxon>Bacillati</taxon>
        <taxon>Actinomycetota</taxon>
        <taxon>Actinomycetes</taxon>
        <taxon>Pseudonocardiales</taxon>
        <taxon>Pseudonocardiaceae</taxon>
        <taxon>Amycolatopsis</taxon>
    </lineage>
</organism>
<sequence>MRLRGLAVLVLVLLVSCEAPPRSAAPDPRSVVDSALSALAAAPAVAYRLSGATLTVTKGGLAEGELPLESEPVRALRVGGSLYVRASPAYWQRQGMSATRAARFGAQWTRADRGMPFDPGRLLAPQVVAAALRAALPRGALPVQAGGAFDLAGLRVSTTPPYRVLGFPPTFLGPVAGQLGPHEIALGDVRLPDLRDRLDEQLADLGQPLIAGPVVAAQVTDHDLRCAANGACTDTVRVDNRLLGAAPSAAARVNLTSTVTSDTLGARTCEREVVLPLDTAADVSCSVRFTLPRADGATRLQAAPSVTAEPVAVVDPGALKRDVAAELGP</sequence>
<feature type="signal peptide" evidence="1">
    <location>
        <begin position="1"/>
        <end position="24"/>
    </location>
</feature>
<evidence type="ECO:0008006" key="4">
    <source>
        <dbReference type="Google" id="ProtNLM"/>
    </source>
</evidence>
<evidence type="ECO:0000313" key="2">
    <source>
        <dbReference type="EMBL" id="GHF00840.1"/>
    </source>
</evidence>
<protein>
    <recommendedName>
        <fullName evidence="4">Lipoprotein</fullName>
    </recommendedName>
</protein>
<name>A0ABQ3J4A1_9PSEU</name>
<keyword evidence="1" id="KW-0732">Signal</keyword>
<dbReference type="RefSeq" id="WP_191245852.1">
    <property type="nucleotide sequence ID" value="NZ_BNAU01000004.1"/>
</dbReference>
<comment type="caution">
    <text evidence="2">The sequence shown here is derived from an EMBL/GenBank/DDBJ whole genome shotgun (WGS) entry which is preliminary data.</text>
</comment>
<proteinExistence type="predicted"/>
<feature type="chain" id="PRO_5047282600" description="Lipoprotein" evidence="1">
    <location>
        <begin position="25"/>
        <end position="329"/>
    </location>
</feature>